<evidence type="ECO:0000256" key="8">
    <source>
        <dbReference type="ARBA" id="ARBA00022777"/>
    </source>
</evidence>
<dbReference type="PROSITE" id="PS50011">
    <property type="entry name" value="PROTEIN_KINASE_DOM"/>
    <property type="match status" value="1"/>
</dbReference>
<keyword evidence="20" id="KW-1185">Reference proteome</keyword>
<evidence type="ECO:0000256" key="14">
    <source>
        <dbReference type="ARBA" id="ARBA00048679"/>
    </source>
</evidence>
<evidence type="ECO:0000256" key="7">
    <source>
        <dbReference type="ARBA" id="ARBA00022741"/>
    </source>
</evidence>
<feature type="region of interest" description="Disordered" evidence="16">
    <location>
        <begin position="685"/>
        <end position="704"/>
    </location>
</feature>
<dbReference type="PROSITE" id="PS00107">
    <property type="entry name" value="PROTEIN_KINASE_ATP"/>
    <property type="match status" value="1"/>
</dbReference>
<dbReference type="InterPro" id="IPR000719">
    <property type="entry name" value="Prot_kinase_dom"/>
</dbReference>
<name>A0AA39E9M9_VITRO</name>
<keyword evidence="9 15" id="KW-0067">ATP-binding</keyword>
<evidence type="ECO:0000256" key="5">
    <source>
        <dbReference type="ARBA" id="ARBA00022692"/>
    </source>
</evidence>
<evidence type="ECO:0000256" key="13">
    <source>
        <dbReference type="ARBA" id="ARBA00047899"/>
    </source>
</evidence>
<evidence type="ECO:0000256" key="3">
    <source>
        <dbReference type="ARBA" id="ARBA00022527"/>
    </source>
</evidence>
<evidence type="ECO:0000256" key="6">
    <source>
        <dbReference type="ARBA" id="ARBA00022729"/>
    </source>
</evidence>
<gene>
    <name evidence="19" type="ORF">PVL29_000331</name>
</gene>
<evidence type="ECO:0000313" key="20">
    <source>
        <dbReference type="Proteomes" id="UP001168098"/>
    </source>
</evidence>
<evidence type="ECO:0000256" key="16">
    <source>
        <dbReference type="SAM" id="MobiDB-lite"/>
    </source>
</evidence>
<dbReference type="EC" id="2.7.11.1" evidence="2"/>
<keyword evidence="12" id="KW-0325">Glycoprotein</keyword>
<feature type="binding site" evidence="15">
    <location>
        <position position="411"/>
    </location>
    <ligand>
        <name>ATP</name>
        <dbReference type="ChEBI" id="CHEBI:30616"/>
    </ligand>
</feature>
<dbReference type="Proteomes" id="UP001168098">
    <property type="component" value="Unassembled WGS sequence"/>
</dbReference>
<evidence type="ECO:0000256" key="15">
    <source>
        <dbReference type="PROSITE-ProRule" id="PRU10141"/>
    </source>
</evidence>
<dbReference type="GO" id="GO:0016020">
    <property type="term" value="C:membrane"/>
    <property type="evidence" value="ECO:0007669"/>
    <property type="project" value="UniProtKB-SubCell"/>
</dbReference>
<reference evidence="19 20" key="1">
    <citation type="journal article" date="2023" name="BMC Biotechnol.">
        <title>Vitis rotundifolia cv Carlos genome sequencing.</title>
        <authorList>
            <person name="Huff M."/>
            <person name="Hulse-Kemp A."/>
            <person name="Scheffler B."/>
            <person name="Youngblood R."/>
            <person name="Simpson S."/>
            <person name="Babiker E."/>
            <person name="Staton M."/>
        </authorList>
    </citation>
    <scope>NUCLEOTIDE SEQUENCE [LARGE SCALE GENOMIC DNA]</scope>
    <source>
        <tissue evidence="19">Leaf</tissue>
    </source>
</reference>
<evidence type="ECO:0000313" key="19">
    <source>
        <dbReference type="EMBL" id="KAJ9708217.1"/>
    </source>
</evidence>
<dbReference type="InterPro" id="IPR011009">
    <property type="entry name" value="Kinase-like_dom_sf"/>
</dbReference>
<dbReference type="PANTHER" id="PTHR27009">
    <property type="entry name" value="RUST RESISTANCE KINASE LR10-RELATED"/>
    <property type="match status" value="1"/>
</dbReference>
<comment type="catalytic activity">
    <reaction evidence="13">
        <text>L-threonyl-[protein] + ATP = O-phospho-L-threonyl-[protein] + ADP + H(+)</text>
        <dbReference type="Rhea" id="RHEA:46608"/>
        <dbReference type="Rhea" id="RHEA-COMP:11060"/>
        <dbReference type="Rhea" id="RHEA-COMP:11605"/>
        <dbReference type="ChEBI" id="CHEBI:15378"/>
        <dbReference type="ChEBI" id="CHEBI:30013"/>
        <dbReference type="ChEBI" id="CHEBI:30616"/>
        <dbReference type="ChEBI" id="CHEBI:61977"/>
        <dbReference type="ChEBI" id="CHEBI:456216"/>
        <dbReference type="EC" id="2.7.11.1"/>
    </reaction>
</comment>
<keyword evidence="10 17" id="KW-1133">Transmembrane helix</keyword>
<evidence type="ECO:0000256" key="17">
    <source>
        <dbReference type="SAM" id="Phobius"/>
    </source>
</evidence>
<keyword evidence="8" id="KW-0418">Kinase</keyword>
<evidence type="ECO:0000256" key="1">
    <source>
        <dbReference type="ARBA" id="ARBA00004479"/>
    </source>
</evidence>
<dbReference type="SUPFAM" id="SSF56112">
    <property type="entry name" value="Protein kinase-like (PK-like)"/>
    <property type="match status" value="1"/>
</dbReference>
<keyword evidence="7 15" id="KW-0547">Nucleotide-binding</keyword>
<dbReference type="EMBL" id="JARBHA010000001">
    <property type="protein sequence ID" value="KAJ9708217.1"/>
    <property type="molecule type" value="Genomic_DNA"/>
</dbReference>
<comment type="caution">
    <text evidence="19">The sequence shown here is derived from an EMBL/GenBank/DDBJ whole genome shotgun (WGS) entry which is preliminary data.</text>
</comment>
<evidence type="ECO:0000256" key="9">
    <source>
        <dbReference type="ARBA" id="ARBA00022840"/>
    </source>
</evidence>
<keyword evidence="5 17" id="KW-0812">Transmembrane</keyword>
<dbReference type="Pfam" id="PF00069">
    <property type="entry name" value="Pkinase"/>
    <property type="match status" value="1"/>
</dbReference>
<dbReference type="Gene3D" id="1.10.510.10">
    <property type="entry name" value="Transferase(Phosphotransferase) domain 1"/>
    <property type="match status" value="1"/>
</dbReference>
<evidence type="ECO:0000256" key="12">
    <source>
        <dbReference type="ARBA" id="ARBA00023180"/>
    </source>
</evidence>
<dbReference type="FunFam" id="3.30.200.20:FF:000178">
    <property type="entry name" value="serine/threonine-protein kinase PBS1-like"/>
    <property type="match status" value="1"/>
</dbReference>
<evidence type="ECO:0000256" key="2">
    <source>
        <dbReference type="ARBA" id="ARBA00012513"/>
    </source>
</evidence>
<dbReference type="InterPro" id="IPR025287">
    <property type="entry name" value="WAK_GUB"/>
</dbReference>
<dbReference type="PROSITE" id="PS00108">
    <property type="entry name" value="PROTEIN_KINASE_ST"/>
    <property type="match status" value="1"/>
</dbReference>
<dbReference type="InterPro" id="IPR008271">
    <property type="entry name" value="Ser/Thr_kinase_AS"/>
</dbReference>
<evidence type="ECO:0000256" key="11">
    <source>
        <dbReference type="ARBA" id="ARBA00023136"/>
    </source>
</evidence>
<comment type="subcellular location">
    <subcellularLocation>
        <location evidence="1">Membrane</location>
        <topology evidence="1">Single-pass type I membrane protein</topology>
    </subcellularLocation>
</comment>
<proteinExistence type="predicted"/>
<keyword evidence="4" id="KW-0808">Transferase</keyword>
<dbReference type="AlphaFoldDB" id="A0AA39E9M9"/>
<keyword evidence="3" id="KW-0723">Serine/threonine-protein kinase</keyword>
<keyword evidence="11 17" id="KW-0472">Membrane</keyword>
<dbReference type="Gene3D" id="3.30.200.20">
    <property type="entry name" value="Phosphorylase Kinase, domain 1"/>
    <property type="match status" value="1"/>
</dbReference>
<evidence type="ECO:0000256" key="4">
    <source>
        <dbReference type="ARBA" id="ARBA00022679"/>
    </source>
</evidence>
<dbReference type="GO" id="GO:0030247">
    <property type="term" value="F:polysaccharide binding"/>
    <property type="evidence" value="ECO:0007669"/>
    <property type="project" value="InterPro"/>
</dbReference>
<protein>
    <recommendedName>
        <fullName evidence="2">non-specific serine/threonine protein kinase</fullName>
        <ecNumber evidence="2">2.7.11.1</ecNumber>
    </recommendedName>
</protein>
<dbReference type="SMART" id="SM00220">
    <property type="entry name" value="S_TKc"/>
    <property type="match status" value="1"/>
</dbReference>
<dbReference type="InterPro" id="IPR045874">
    <property type="entry name" value="LRK10/LRL21-25-like"/>
</dbReference>
<dbReference type="InterPro" id="IPR032872">
    <property type="entry name" value="WAK_assoc_C"/>
</dbReference>
<feature type="transmembrane region" description="Helical" evidence="17">
    <location>
        <begin position="312"/>
        <end position="335"/>
    </location>
</feature>
<accession>A0AA39E9M9</accession>
<sequence length="704" mass="78161">MLNYIPRNSNPIPTMEITSLPFLIFFIPTFLTLIHSQSDTSYYNLCKPFDCGNITFSFPFSLGADFGFGPRDCGLPGYQIFCESSSDPRLMLSDRFYQVKQLYLSPHHEQQSSNFITVVDHPLINDLSSGSCVSLGNLSIPTNAVAPLKLPSWAVNLTFFQCSTRLPLPQEFLDTLVNNFTYNCQEGYALHLSREVRGNESRLDSPPLSPLLIPSGCGGLVSLPVSRASLTRYGLLNSSDGENRMVLKAHMELEQLLHVLRDGFPLEWPSFGVCESCKNKGGRCGYDSILGKVDCFCEAGHCQQLRHQQSQWKLIVGVAAGGSFIVVAAVVLSIFEFKKRIKKSYSRKTQTVEGGRNAEQFIKEYQSAVLTNYSYNDINKMSSGFKDKLGQGGFGNVYLGKMLDGRLIAIKMLEKSNHEISHDFVNEVASIGRIHHVNVIRLLGFCWDGSKQALIYEYMPNGSLGDLMSKDGARLSLGLARLLEIAIGVAHGIEYLHNGCESRILHLDIKPQNILLDHNLNPKISDFGLAKVYSRDRSAVSVTCARGTIGYIAPEIFMRNVGSPSHKSDVYSYGMLLLDMVGGKKHVVSKMIASSEAYFPDWIHDKVMEEEGMEEPIFSVAEEEVGIAKKMIMVGSWCIQMDPRDRPSMARVVEMLNGSAEAIQMPPKPLFSSFSPAHFEQEITYSESETGASLPLFESSQSQG</sequence>
<keyword evidence="6" id="KW-0732">Signal</keyword>
<dbReference type="Pfam" id="PF13947">
    <property type="entry name" value="GUB_WAK_bind"/>
    <property type="match status" value="1"/>
</dbReference>
<evidence type="ECO:0000259" key="18">
    <source>
        <dbReference type="PROSITE" id="PS50011"/>
    </source>
</evidence>
<comment type="catalytic activity">
    <reaction evidence="14">
        <text>L-seryl-[protein] + ATP = O-phospho-L-seryl-[protein] + ADP + H(+)</text>
        <dbReference type="Rhea" id="RHEA:17989"/>
        <dbReference type="Rhea" id="RHEA-COMP:9863"/>
        <dbReference type="Rhea" id="RHEA-COMP:11604"/>
        <dbReference type="ChEBI" id="CHEBI:15378"/>
        <dbReference type="ChEBI" id="CHEBI:29999"/>
        <dbReference type="ChEBI" id="CHEBI:30616"/>
        <dbReference type="ChEBI" id="CHEBI:83421"/>
        <dbReference type="ChEBI" id="CHEBI:456216"/>
        <dbReference type="EC" id="2.7.11.1"/>
    </reaction>
</comment>
<dbReference type="Pfam" id="PF14380">
    <property type="entry name" value="WAK_assoc"/>
    <property type="match status" value="1"/>
</dbReference>
<dbReference type="FunFam" id="1.10.510.10:FF:000590">
    <property type="entry name" value="PR5-like receptor kinase"/>
    <property type="match status" value="1"/>
</dbReference>
<organism evidence="19 20">
    <name type="scientific">Vitis rotundifolia</name>
    <name type="common">Muscadine grape</name>
    <dbReference type="NCBI Taxonomy" id="103349"/>
    <lineage>
        <taxon>Eukaryota</taxon>
        <taxon>Viridiplantae</taxon>
        <taxon>Streptophyta</taxon>
        <taxon>Embryophyta</taxon>
        <taxon>Tracheophyta</taxon>
        <taxon>Spermatophyta</taxon>
        <taxon>Magnoliopsida</taxon>
        <taxon>eudicotyledons</taxon>
        <taxon>Gunneridae</taxon>
        <taxon>Pentapetalae</taxon>
        <taxon>rosids</taxon>
        <taxon>Vitales</taxon>
        <taxon>Vitaceae</taxon>
        <taxon>Viteae</taxon>
        <taxon>Vitis</taxon>
    </lineage>
</organism>
<dbReference type="GO" id="GO:0004674">
    <property type="term" value="F:protein serine/threonine kinase activity"/>
    <property type="evidence" value="ECO:0007669"/>
    <property type="project" value="UniProtKB-KW"/>
</dbReference>
<dbReference type="GO" id="GO:0005524">
    <property type="term" value="F:ATP binding"/>
    <property type="evidence" value="ECO:0007669"/>
    <property type="project" value="UniProtKB-UniRule"/>
</dbReference>
<feature type="domain" description="Protein kinase" evidence="18">
    <location>
        <begin position="383"/>
        <end position="671"/>
    </location>
</feature>
<evidence type="ECO:0000256" key="10">
    <source>
        <dbReference type="ARBA" id="ARBA00022989"/>
    </source>
</evidence>
<dbReference type="InterPro" id="IPR017441">
    <property type="entry name" value="Protein_kinase_ATP_BS"/>
</dbReference>